<feature type="compositionally biased region" description="Acidic residues" evidence="15">
    <location>
        <begin position="2090"/>
        <end position="2104"/>
    </location>
</feature>
<comment type="subcellular location">
    <subcellularLocation>
        <location evidence="1 14">Nucleus</location>
    </subcellularLocation>
</comment>
<dbReference type="InterPro" id="IPR037935">
    <property type="entry name" value="MAX_gene-associated_bHLHzip"/>
</dbReference>
<dbReference type="PANTHER" id="PTHR11267:SF32">
    <property type="entry name" value="MAX GENE-ASSOCIATED PROTEIN"/>
    <property type="match status" value="1"/>
</dbReference>
<evidence type="ECO:0000256" key="8">
    <source>
        <dbReference type="ARBA" id="ARBA00023054"/>
    </source>
</evidence>
<comment type="function">
    <text evidence="12">Functions as a dual-specificity transcription factor, regulating the expression of both MAX-network and T-box family target genes. Functions as a repressor or an activator. Binds to 5'-AATTTCACACCTAGGTGTGAAATT-3' core sequence and seems to regulate MYC-MAX target genes. Suppresses transcriptional activation by MYC and inhibits MYC-dependent cell transformation. Function activated by heterodimerization with MAX. This heterodimerization serves the dual function of both generating an E-box-binding heterodimer and simultaneously blocking interaction of a corepressor.</text>
</comment>
<reference evidence="18" key="3">
    <citation type="submission" date="2025-09" db="UniProtKB">
        <authorList>
            <consortium name="Ensembl"/>
        </authorList>
    </citation>
    <scope>IDENTIFICATION</scope>
</reference>
<dbReference type="Ensembl" id="ENSBIXT00000029578.1">
    <property type="protein sequence ID" value="ENSBIXP00000017224.1"/>
    <property type="gene ID" value="ENSBIXG00000021237.1"/>
</dbReference>
<dbReference type="PROSITE" id="PS50252">
    <property type="entry name" value="TBOX_3"/>
    <property type="match status" value="1"/>
</dbReference>
<keyword evidence="19" id="KW-1185">Reference proteome</keyword>
<evidence type="ECO:0000256" key="12">
    <source>
        <dbReference type="ARBA" id="ARBA00059348"/>
    </source>
</evidence>
<keyword evidence="2" id="KW-0488">Methylation</keyword>
<feature type="compositionally biased region" description="Polar residues" evidence="15">
    <location>
        <begin position="2372"/>
        <end position="2386"/>
    </location>
</feature>
<evidence type="ECO:0000256" key="4">
    <source>
        <dbReference type="ARBA" id="ARBA00022499"/>
    </source>
</evidence>
<evidence type="ECO:0000256" key="5">
    <source>
        <dbReference type="ARBA" id="ARBA00022553"/>
    </source>
</evidence>
<feature type="compositionally biased region" description="Low complexity" evidence="15">
    <location>
        <begin position="1495"/>
        <end position="1509"/>
    </location>
</feature>
<feature type="compositionally biased region" description="Basic residues" evidence="15">
    <location>
        <begin position="610"/>
        <end position="621"/>
    </location>
</feature>
<name>A0A4W2CV14_BOBOX</name>
<feature type="region of interest" description="Disordered" evidence="15">
    <location>
        <begin position="1378"/>
        <end position="1429"/>
    </location>
</feature>
<feature type="compositionally biased region" description="Polar residues" evidence="15">
    <location>
        <begin position="1468"/>
        <end position="1479"/>
    </location>
</feature>
<dbReference type="FunFam" id="2.60.40.820:FF:000009">
    <property type="entry name" value="MAX gene-associated protein isoform X1"/>
    <property type="match status" value="1"/>
</dbReference>
<feature type="compositionally biased region" description="Basic and acidic residues" evidence="15">
    <location>
        <begin position="1758"/>
        <end position="1781"/>
    </location>
</feature>
<dbReference type="SMR" id="A0A4W2CV14"/>
<dbReference type="SMART" id="SM00425">
    <property type="entry name" value="TBOX"/>
    <property type="match status" value="1"/>
</dbReference>
<dbReference type="Pfam" id="PF00907">
    <property type="entry name" value="T-box"/>
    <property type="match status" value="1"/>
</dbReference>
<feature type="region of interest" description="Disordered" evidence="15">
    <location>
        <begin position="593"/>
        <end position="652"/>
    </location>
</feature>
<feature type="region of interest" description="Disordered" evidence="15">
    <location>
        <begin position="966"/>
        <end position="990"/>
    </location>
</feature>
<feature type="region of interest" description="Disordered" evidence="15">
    <location>
        <begin position="877"/>
        <end position="949"/>
    </location>
</feature>
<dbReference type="PROSITE" id="PS50888">
    <property type="entry name" value="BHLH"/>
    <property type="match status" value="1"/>
</dbReference>
<feature type="compositionally biased region" description="Basic and acidic residues" evidence="15">
    <location>
        <begin position="1944"/>
        <end position="1958"/>
    </location>
</feature>
<feature type="compositionally biased region" description="Basic and acidic residues" evidence="15">
    <location>
        <begin position="1903"/>
        <end position="1928"/>
    </location>
</feature>
<dbReference type="InterPro" id="IPR018186">
    <property type="entry name" value="TF_T-box_CS"/>
</dbReference>
<dbReference type="Proteomes" id="UP000314981">
    <property type="component" value="Chromosome 10"/>
</dbReference>
<protein>
    <recommendedName>
        <fullName evidence="13">MAX gene-associated protein</fullName>
    </recommendedName>
</protein>
<dbReference type="GO" id="GO:0045893">
    <property type="term" value="P:positive regulation of DNA-templated transcription"/>
    <property type="evidence" value="ECO:0007669"/>
    <property type="project" value="InterPro"/>
</dbReference>
<keyword evidence="3" id="KW-0678">Repressor</keyword>
<evidence type="ECO:0000256" key="10">
    <source>
        <dbReference type="ARBA" id="ARBA00023163"/>
    </source>
</evidence>
<keyword evidence="5" id="KW-0597">Phosphoprotein</keyword>
<dbReference type="Gene3D" id="2.60.40.820">
    <property type="entry name" value="Transcription factor, T-box"/>
    <property type="match status" value="1"/>
</dbReference>
<keyword evidence="8" id="KW-0175">Coiled coil</keyword>
<reference evidence="18" key="2">
    <citation type="submission" date="2025-08" db="UniProtKB">
        <authorList>
            <consortium name="Ensembl"/>
        </authorList>
    </citation>
    <scope>IDENTIFICATION</scope>
</reference>
<evidence type="ECO:0000256" key="11">
    <source>
        <dbReference type="ARBA" id="ARBA00023242"/>
    </source>
</evidence>
<dbReference type="GO" id="GO:0000785">
    <property type="term" value="C:chromatin"/>
    <property type="evidence" value="ECO:0007669"/>
    <property type="project" value="TreeGrafter"/>
</dbReference>
<feature type="region of interest" description="Disordered" evidence="15">
    <location>
        <begin position="2363"/>
        <end position="2386"/>
    </location>
</feature>
<evidence type="ECO:0000256" key="14">
    <source>
        <dbReference type="PROSITE-ProRule" id="PRU00201"/>
    </source>
</evidence>
<dbReference type="InterPro" id="IPR032060">
    <property type="entry name" value="MGA_dom"/>
</dbReference>
<dbReference type="CDD" id="cd18911">
    <property type="entry name" value="bHLHzip_MGA"/>
    <property type="match status" value="1"/>
</dbReference>
<feature type="region of interest" description="Disordered" evidence="15">
    <location>
        <begin position="2730"/>
        <end position="2770"/>
    </location>
</feature>
<keyword evidence="10" id="KW-0804">Transcription</keyword>
<evidence type="ECO:0000256" key="2">
    <source>
        <dbReference type="ARBA" id="ARBA00022481"/>
    </source>
</evidence>
<evidence type="ECO:0000259" key="17">
    <source>
        <dbReference type="PROSITE" id="PS50888"/>
    </source>
</evidence>
<dbReference type="SUPFAM" id="SSF47459">
    <property type="entry name" value="HLH, helix-loop-helix DNA-binding domain"/>
    <property type="match status" value="1"/>
</dbReference>
<evidence type="ECO:0000256" key="3">
    <source>
        <dbReference type="ARBA" id="ARBA00022491"/>
    </source>
</evidence>
<feature type="compositionally biased region" description="Polar residues" evidence="15">
    <location>
        <begin position="1308"/>
        <end position="1323"/>
    </location>
</feature>
<feature type="region of interest" description="Disordered" evidence="15">
    <location>
        <begin position="1248"/>
        <end position="1330"/>
    </location>
</feature>
<feature type="domain" description="BHLH" evidence="17">
    <location>
        <begin position="2214"/>
        <end position="2265"/>
    </location>
</feature>
<feature type="compositionally biased region" description="Polar residues" evidence="15">
    <location>
        <begin position="629"/>
        <end position="644"/>
    </location>
</feature>
<feature type="compositionally biased region" description="Low complexity" evidence="15">
    <location>
        <begin position="2744"/>
        <end position="2758"/>
    </location>
</feature>
<dbReference type="GO" id="GO:0001708">
    <property type="term" value="P:cell fate specification"/>
    <property type="evidence" value="ECO:0007669"/>
    <property type="project" value="TreeGrafter"/>
</dbReference>
<dbReference type="GO" id="GO:0000981">
    <property type="term" value="F:DNA-binding transcription factor activity, RNA polymerase II-specific"/>
    <property type="evidence" value="ECO:0007669"/>
    <property type="project" value="TreeGrafter"/>
</dbReference>
<feature type="region of interest" description="Disordered" evidence="15">
    <location>
        <begin position="1903"/>
        <end position="1958"/>
    </location>
</feature>
<keyword evidence="9 14" id="KW-0238">DNA-binding</keyword>
<feature type="compositionally biased region" description="Basic and acidic residues" evidence="15">
    <location>
        <begin position="2549"/>
        <end position="2563"/>
    </location>
</feature>
<dbReference type="PROSITE" id="PS01264">
    <property type="entry name" value="TBOX_2"/>
    <property type="match status" value="1"/>
</dbReference>
<dbReference type="InterPro" id="IPR046360">
    <property type="entry name" value="T-box_DNA-bd"/>
</dbReference>
<dbReference type="GO" id="GO:0046983">
    <property type="term" value="F:protein dimerization activity"/>
    <property type="evidence" value="ECO:0007669"/>
    <property type="project" value="InterPro"/>
</dbReference>
<evidence type="ECO:0000256" key="13">
    <source>
        <dbReference type="ARBA" id="ARBA00067820"/>
    </source>
</evidence>
<dbReference type="InterPro" id="IPR036960">
    <property type="entry name" value="T-box_sf"/>
</dbReference>
<keyword evidence="7" id="KW-0805">Transcription regulation</keyword>
<evidence type="ECO:0000256" key="15">
    <source>
        <dbReference type="SAM" id="MobiDB-lite"/>
    </source>
</evidence>
<dbReference type="InterPro" id="IPR011598">
    <property type="entry name" value="bHLH_dom"/>
</dbReference>
<feature type="region of interest" description="Disordered" evidence="15">
    <location>
        <begin position="1629"/>
        <end position="1648"/>
    </location>
</feature>
<feature type="compositionally biased region" description="Low complexity" evidence="15">
    <location>
        <begin position="1632"/>
        <end position="1648"/>
    </location>
</feature>
<dbReference type="Pfam" id="PF00010">
    <property type="entry name" value="HLH"/>
    <property type="match status" value="1"/>
</dbReference>
<dbReference type="Pfam" id="PF16059">
    <property type="entry name" value="MGA_dom"/>
    <property type="match status" value="1"/>
</dbReference>
<feature type="region of interest" description="Disordered" evidence="15">
    <location>
        <begin position="1467"/>
        <end position="1515"/>
    </location>
</feature>
<feature type="region of interest" description="Disordered" evidence="15">
    <location>
        <begin position="2068"/>
        <end position="2104"/>
    </location>
</feature>
<evidence type="ECO:0000256" key="6">
    <source>
        <dbReference type="ARBA" id="ARBA00022843"/>
    </source>
</evidence>
<dbReference type="GO" id="GO:0071339">
    <property type="term" value="C:MLL1 complex"/>
    <property type="evidence" value="ECO:0007669"/>
    <property type="project" value="InterPro"/>
</dbReference>
<feature type="compositionally biased region" description="Polar residues" evidence="15">
    <location>
        <begin position="898"/>
        <end position="913"/>
    </location>
</feature>
<accession>A0A4W2CV14</accession>
<organism evidence="18 19">
    <name type="scientific">Bos indicus x Bos taurus</name>
    <name type="common">Hybrid cattle</name>
    <dbReference type="NCBI Taxonomy" id="30522"/>
    <lineage>
        <taxon>Eukaryota</taxon>
        <taxon>Metazoa</taxon>
        <taxon>Chordata</taxon>
        <taxon>Craniata</taxon>
        <taxon>Vertebrata</taxon>
        <taxon>Euteleostomi</taxon>
        <taxon>Mammalia</taxon>
        <taxon>Eutheria</taxon>
        <taxon>Laurasiatheria</taxon>
        <taxon>Artiodactyla</taxon>
        <taxon>Ruminantia</taxon>
        <taxon>Pecora</taxon>
        <taxon>Bovidae</taxon>
        <taxon>Bovinae</taxon>
        <taxon>Bos</taxon>
    </lineage>
</organism>
<dbReference type="InterPro" id="IPR008967">
    <property type="entry name" value="p53-like_TF_DNA-bd_sf"/>
</dbReference>
<feature type="domain" description="T-box" evidence="16">
    <location>
        <begin position="79"/>
        <end position="260"/>
    </location>
</feature>
<dbReference type="InterPro" id="IPR001699">
    <property type="entry name" value="TF_T-box"/>
</dbReference>
<feature type="region of interest" description="Disordered" evidence="15">
    <location>
        <begin position="259"/>
        <end position="323"/>
    </location>
</feature>
<feature type="compositionally biased region" description="Basic and acidic residues" evidence="15">
    <location>
        <begin position="259"/>
        <end position="277"/>
    </location>
</feature>
<feature type="region of interest" description="Disordered" evidence="15">
    <location>
        <begin position="2539"/>
        <end position="2563"/>
    </location>
</feature>
<keyword evidence="6" id="KW-0832">Ubl conjugation</keyword>
<dbReference type="FunFam" id="4.10.280.10:FF:000040">
    <property type="entry name" value="MAX gene-associated protein isoform X1"/>
    <property type="match status" value="1"/>
</dbReference>
<evidence type="ECO:0000259" key="16">
    <source>
        <dbReference type="PROSITE" id="PS50252"/>
    </source>
</evidence>
<dbReference type="SMART" id="SM00353">
    <property type="entry name" value="HLH"/>
    <property type="match status" value="1"/>
</dbReference>
<evidence type="ECO:0000256" key="1">
    <source>
        <dbReference type="ARBA" id="ARBA00004123"/>
    </source>
</evidence>
<dbReference type="PANTHER" id="PTHR11267">
    <property type="entry name" value="T-BOX PROTEIN-RELATED"/>
    <property type="match status" value="1"/>
</dbReference>
<keyword evidence="4" id="KW-1017">Isopeptide bond</keyword>
<evidence type="ECO:0000256" key="7">
    <source>
        <dbReference type="ARBA" id="ARBA00023015"/>
    </source>
</evidence>
<dbReference type="PRINTS" id="PR00937">
    <property type="entry name" value="TBOX"/>
</dbReference>
<proteinExistence type="predicted"/>
<dbReference type="CDD" id="cd20195">
    <property type="entry name" value="T-box_MGA-like"/>
    <property type="match status" value="1"/>
</dbReference>
<evidence type="ECO:0000313" key="19">
    <source>
        <dbReference type="Proteomes" id="UP000314981"/>
    </source>
</evidence>
<feature type="region of interest" description="Disordered" evidence="15">
    <location>
        <begin position="1758"/>
        <end position="1806"/>
    </location>
</feature>
<evidence type="ECO:0000313" key="18">
    <source>
        <dbReference type="Ensembl" id="ENSBIXP00000017224.1"/>
    </source>
</evidence>
<feature type="region of interest" description="Disordered" evidence="15">
    <location>
        <begin position="397"/>
        <end position="421"/>
    </location>
</feature>
<feature type="compositionally biased region" description="Acidic residues" evidence="15">
    <location>
        <begin position="405"/>
        <end position="420"/>
    </location>
</feature>
<dbReference type="GO" id="GO:0000978">
    <property type="term" value="F:RNA polymerase II cis-regulatory region sequence-specific DNA binding"/>
    <property type="evidence" value="ECO:0007669"/>
    <property type="project" value="InterPro"/>
</dbReference>
<sequence>MEEKQQIILANQDGGTVPGAAPTFFVILKQPGNGKTDQGILVTNRDACALASSVSSPGKSKGKICLPADCTVGGITVTLDNNNMWNEFYHRSTEMILTKQGRRMFPYCRYWITGLDSNMKYILVMDISPVDNHRYKWNGRWWEPSGKAEPHVLGRVFIHPESPSTGHYWMHQPVSFYKLKLTNNTLDQEGHIILHSMHRYLPRLHLVPAEKATEVIQLNGPGVHTFTFPQTEFFAVTAYQNIQITQLKIDYNPFAKGFRDDGLNSKPQRDGKQKNSSDQEGNSVPSSPGQRVRLTEGEGSEVQLTDLDPLSRGQETSGKGLEKPSLNIKRDFLGFMDIDSALGEVPQLKQEVSESLGNSFEDGSHVTSPLNPNENFNVVIKEEPLDDYEYELGECPEGVTVKQEETDEETDVYSNSDDDPILEKQLKRHNKADNLEADHPSSKWQPNSPSGVAKAKMFKLDAGKMPVVYLEPCAVTKSTVKVSELPDNMLSTSRKDRSLLTELDYLPAYVENSNETGFCLGRESENDLGRHSLDIRVVQKYPSLKEAQWKYPDISDSVNTEKLLDGSKSSVGDSFLGKEDLGRKKTMLKISAAPRTVNANQNAPPNVPGKRGRPRKLKLSKAGRPPKNTGRSLTSTKNTLTGPGSTFPDVKPDLEDVDGVLFVSFESKEALDIHAVDGTNEESCSLQASAANDPGCRARISQLEKELIEDLKALRHKQVIHPGLQEVGLKLNSVDPTMSIDLKYLGVQLPLAPATSFPFWNLTGANPASPDAGFPFVSRTGKTNDFTKIKGWRGKFHSASASRNEGGNSEGPLKNRSAFCSDKLDEYLENEGKLMETSMGFSSNAPTSPVVYQLPTKSTSYVRTLDSVLKKQSTISPSTSYSLKPHSVPSVSRKAKSQNKQATFSGRTKSSYKSILPYPVSPKQKHTPMIPGDKITKNSSSTTSENRVNNLIVPTLDENTFPKQISLRQAHQQQQQQQQQQGSRPPGLSKSQVKLMDLEDCALWEGKPRTYITEERADVSLTTLLTAQASLKTKPIHTIIRKRAPPCNNDFCRLGCVCSSLALEKRQPAHCRRPDCMFGCTCLKRKVVLVKGGSKTKHFQKKSAHRDPVFYDNLGEEQKEEGEEGVKEEEEQLKEKKKRKKLEYTICETEPEQPVRHYPLWVKVEGEVDPEPVYIPTPSVIEPMKPLLLPQPEVLSTTVKGKLLTGIKPARAYTPKPNPVIREEDKDPVYLYFESMMTCARVRVYERKKEEERQPSPSPSPSFQQQGSCHSSPENCSVKEPASEQQPLKPLTCDLEDDSDKSQEKSWKSSCNEGESASTSYVHQRSPGGPTKLIEIISDCNWEEDRNKILSILSQHINSNMPQSLKVGSFIIELASQRKSRGEKNPPVYSSRVKISMPSCQDQDDMAEKSGSETPDGPLSPGKMDDVSPVQTDALDSVRERLHGGKGLPFYAGLSPAGKLVAYKRKPSSSTSGLIQVASNAKVAASRKPRTLLPSTSNSKTASSSGTTTNRPGKNLKAFVPAKRPIENAPQIPVAPPQVSPNTVKRAGPRLLLIPVQQGSPTLRPVPNTQLQGHRMVLQPVRSPSGMNLFRHPNGQIVQLLPLHQLRGSNNQPNLQPVMFRNPGSVMGIRLPTPSKPSETPPSSASPSAFSVVNPVIQAVGSSPAMNVITQAPSLLSSGPNFVSQSGTLTLRISPPEPHSFTSKTASETKITYSSGGQPVGTASLIPLQSGSFALLQLPGQKPVPSSILQHVASLQMKRESQNADQKDETSFLKREQETKKVLQSGEAVEPETNIIKQNSGAAVSEETLNDSLEDRGDHLDEESLIEEGPTAVKPSEHVCSTGSHAGEDYKDVEEEYGIRNHNSSKEKLTVLEVKTISGRASNMTVQSVNNVQLKKLGDVKVEQQKGLDNPEEKSNEFPVISKEESKVEFSGSRVAEQQSNPKPEAKEKECGESLEKDSIKERWRKHLKGPLAQKYVRTSQEGKNETNEQLIKETKTCKENSDVFQQEHSISDLLGKSGTTENARILKTECDSWSRISSPTTFSIVPRRAAKGSKGDGHFQGHLLLSGEQIKPKQEKTGGRSSTDFTVLELEEEDEEDENEKTDDSIDEIVDVVSDYQSEEVDDVEKNNCIEYIEDDEEQVDIETVEELPEEIKIAHMKSTAVHTEILKQPCCTPVSADEKATERSRKAAQVPLKLKPDYWSEKLQKEAEAFAYYRRTHTANERRRRGEMRDLFEKLKITLGLLHSSKVSKSLILTRAFSEIQGLTDQADKLIGQKNLLTRKRNILIRKVSSLSGKTEEVVLKKLEYIYAKQQAVEAQKRKKKMGSDEFDVSPRTSKQQEGASVSSVDLGQMFINNRKGKPLILSRKKDQATENTSPSNTPHTSANIVMTPQGQLLTLKGPLFSGPVVTVSPALLEGDLKPQVASSAVAQSENDDLFMMPRIVNVTSLATEGGLVDMSGSKYPHEVPDGKPPDHLKNTVRSEDNSCEDLGRISSRGNHRDVRMTLGTAQVYLSHKDSGFPQIVDVSSMQEAQEFLPKKISGDTRGSQHKWKESESRRERLKTKESPFHKLKMKDLKDSSIEMELRKVASAIEEAALDPSELLTSMEDEDDTDETLTSLLNEIAFLNQQLNDDSVSLAELPSSLDTEFPGDARRAFISKLPPGNRATFQVGHLETGLKELPDVQGESDSVSPLLLHLEDDDFSENEKQLAEPASEPDVLKIVIDSEIKDPLVSQRKAGDEGKSASGVPAEPESVSSPPVLHMKGGLENSSTDTLWRPMPKLAPLGLKVANPSSDTEGQSLKVMPCLAPVAAKVGSVGHKMNLTGNDQECRESKVMPTLAPVVAKLGNTGASPSSAGK</sequence>
<keyword evidence="11 14" id="KW-0539">Nucleus</keyword>
<feature type="region of interest" description="Disordered" evidence="15">
    <location>
        <begin position="2320"/>
        <end position="2344"/>
    </location>
</feature>
<feature type="compositionally biased region" description="Low complexity" evidence="15">
    <location>
        <begin position="972"/>
        <end position="981"/>
    </location>
</feature>
<dbReference type="SUPFAM" id="SSF49417">
    <property type="entry name" value="p53-like transcription factors"/>
    <property type="match status" value="1"/>
</dbReference>
<feature type="compositionally biased region" description="Polar residues" evidence="15">
    <location>
        <begin position="278"/>
        <end position="289"/>
    </location>
</feature>
<dbReference type="InterPro" id="IPR036638">
    <property type="entry name" value="HLH_DNA-bd_sf"/>
</dbReference>
<comment type="caution">
    <text evidence="14">Lacks conserved residue(s) required for the propagation of feature annotation.</text>
</comment>
<reference evidence="18 19" key="1">
    <citation type="submission" date="2018-11" db="EMBL/GenBank/DDBJ databases">
        <title>Haplotype-resolved cattle genomes.</title>
        <authorList>
            <person name="Low W.Y."/>
            <person name="Tearle R."/>
            <person name="Bickhart D.M."/>
            <person name="Rosen B.D."/>
            <person name="Koren S."/>
            <person name="Rhie A."/>
            <person name="Hiendleder S."/>
            <person name="Phillippy A.M."/>
            <person name="Smith T.P.L."/>
            <person name="Williams J.L."/>
        </authorList>
    </citation>
    <scope>NUCLEOTIDE SEQUENCE [LARGE SCALE GENOMIC DNA]</scope>
</reference>
<feature type="region of interest" description="Disordered" evidence="15">
    <location>
        <begin position="1826"/>
        <end position="1847"/>
    </location>
</feature>
<evidence type="ECO:0000256" key="9">
    <source>
        <dbReference type="ARBA" id="ARBA00023125"/>
    </source>
</evidence>
<feature type="compositionally biased region" description="Polar residues" evidence="15">
    <location>
        <begin position="937"/>
        <end position="949"/>
    </location>
</feature>
<feature type="compositionally biased region" description="Polar residues" evidence="15">
    <location>
        <begin position="2333"/>
        <end position="2344"/>
    </location>
</feature>
<dbReference type="Gene3D" id="4.10.280.10">
    <property type="entry name" value="Helix-loop-helix DNA-binding domain"/>
    <property type="match status" value="1"/>
</dbReference>